<evidence type="ECO:0000256" key="6">
    <source>
        <dbReference type="SAM" id="MobiDB-lite"/>
    </source>
</evidence>
<evidence type="ECO:0000313" key="8">
    <source>
        <dbReference type="Proteomes" id="UP000247647"/>
    </source>
</evidence>
<comment type="subcellular location">
    <subcellularLocation>
        <location evidence="1">Cytoplasm</location>
    </subcellularLocation>
</comment>
<protein>
    <submittedName>
        <fullName evidence="7">Importin beta-2 subunit</fullName>
    </submittedName>
</protein>
<evidence type="ECO:0000256" key="1">
    <source>
        <dbReference type="ARBA" id="ARBA00004496"/>
    </source>
</evidence>
<feature type="compositionally biased region" description="Acidic residues" evidence="6">
    <location>
        <begin position="340"/>
        <end position="364"/>
    </location>
</feature>
<keyword evidence="2" id="KW-0813">Transport</keyword>
<dbReference type="FunFam" id="1.25.10.10:FF:000313">
    <property type="entry name" value="Importin beta-2 subunit, putative"/>
    <property type="match status" value="1"/>
</dbReference>
<proteinExistence type="predicted"/>
<dbReference type="Pfam" id="PF13513">
    <property type="entry name" value="HEAT_EZ"/>
    <property type="match status" value="1"/>
</dbReference>
<evidence type="ECO:0000256" key="2">
    <source>
        <dbReference type="ARBA" id="ARBA00022448"/>
    </source>
</evidence>
<dbReference type="Gene3D" id="1.25.10.10">
    <property type="entry name" value="Leucine-rich Repeat Variant"/>
    <property type="match status" value="2"/>
</dbReference>
<dbReference type="Proteomes" id="UP000247647">
    <property type="component" value="Unassembled WGS sequence"/>
</dbReference>
<name>A0A318Z3G4_ASPNB</name>
<evidence type="ECO:0000256" key="4">
    <source>
        <dbReference type="ARBA" id="ARBA00022737"/>
    </source>
</evidence>
<dbReference type="Pfam" id="PF02985">
    <property type="entry name" value="HEAT"/>
    <property type="match status" value="1"/>
</dbReference>
<reference evidence="7" key="1">
    <citation type="submission" date="2016-12" db="EMBL/GenBank/DDBJ databases">
        <title>The genomes of Aspergillus section Nigri reveals drivers in fungal speciation.</title>
        <authorList>
            <consortium name="DOE Joint Genome Institute"/>
            <person name="Vesth T.C."/>
            <person name="Nybo J."/>
            <person name="Theobald S."/>
            <person name="Brandl J."/>
            <person name="Frisvad J.C."/>
            <person name="Nielsen K.F."/>
            <person name="Lyhne E.K."/>
            <person name="Kogle M.E."/>
            <person name="Kuo A."/>
            <person name="Riley R."/>
            <person name="Clum A."/>
            <person name="Nolan M."/>
            <person name="Lipzen A."/>
            <person name="Salamov A."/>
            <person name="Henrissat B."/>
            <person name="Wiebenga A."/>
            <person name="De Vries R.P."/>
            <person name="Grigoriev I.V."/>
            <person name="Mortensen U.H."/>
            <person name="Andersen M.R."/>
            <person name="Baker S.E."/>
        </authorList>
    </citation>
    <scope>NUCLEOTIDE SEQUENCE [LARGE SCALE GENOMIC DNA]</scope>
    <source>
        <strain evidence="7">CBS 115656</strain>
    </source>
</reference>
<dbReference type="GO" id="GO:0006606">
    <property type="term" value="P:protein import into nucleus"/>
    <property type="evidence" value="ECO:0007669"/>
    <property type="project" value="InterPro"/>
</dbReference>
<dbReference type="GO" id="GO:0005737">
    <property type="term" value="C:cytoplasm"/>
    <property type="evidence" value="ECO:0007669"/>
    <property type="project" value="UniProtKB-SubCell"/>
</dbReference>
<dbReference type="FunFam" id="1.25.10.10:FF:000219">
    <property type="entry name" value="Importin subunit beta-2"/>
    <property type="match status" value="1"/>
</dbReference>
<dbReference type="RefSeq" id="XP_025484941.1">
    <property type="nucleotide sequence ID" value="XM_025619491.1"/>
</dbReference>
<dbReference type="SUPFAM" id="SSF48371">
    <property type="entry name" value="ARM repeat"/>
    <property type="match status" value="1"/>
</dbReference>
<dbReference type="InterPro" id="IPR040122">
    <property type="entry name" value="Importin_beta"/>
</dbReference>
<accession>A0A318Z3G4</accession>
<feature type="region of interest" description="Disordered" evidence="6">
    <location>
        <begin position="300"/>
        <end position="364"/>
    </location>
</feature>
<sequence>MLVQATSSPDYVNYITYLFSTPQASPVLGMDSQTYDMVRFAAAMNLKTKIHVAYNTIPQPCLTYIRSATLLGLRDENPHVRKSAGTIITELVQQAGLLAWPDVLQELLTLVENSSGDIPPMAQEAAMSALSKVCEDNRKILDRDYQGQCPLDVIIPKLLEFTSNQSSKVRSMALGTIHVFLPHRPKALVASMDLFLSQLFQLANDSSTDVRRTVCQTFAQLVDFSPEKLIPHMEGLVNYIIMQQHNQEDPELALDAAEFWLVAGEQIKLQQPLAPHMSKIVPVLLQSMVYDEDEAIRLTGEGDDAEDEDRQEDLKPQFAKSKSGKLDMSKSGQANGNAAPEEEEDDDLSEGEIEDSEFGDDPEDEWTLRKCSAAALDVFSNVYHDPIFEIILPYLKETLRHEQWPHREAAVLTLGAVADGCMDAVTPHLPELVPYLISLLNDAQPVVRQITCWCLGRYSEWASHLGDPSERARFFEPMMEGILRRMLDGNKKVQEAAASAFASLEEKSDANLIPYCEPILRQFVQCFGRYKDRNMYILYDCVQTLAECVMGELAKPQLVDILMPALIDRYNKVSDQSRELFPLLECLGYIAAAYGDAFSPFATPLFQRCIKIIYENLQEYMASVNNQAIDEPDKDFLVTSLDLLSAIIQAIDPQKSGELVANSQPRFFDLLCFCMEDPNYEVRQSSYALLGDCAINIFPQLESFIPNIMPTLIKQLDLDQIRDDDRHTGFSVLNNACWSCGEIAVNEKAALSPYMAKLYQGLFIIINNEEIIDSVNENAAMALGRLGICCSDQLAARLNEFAGVFLKSMNKIEFTREKASAFLGFNQVVMKNPAAMESCLGDYFQAIAAFPTKSMNQEDYRDIQTSFQQVLQGYKNMIPNFDSFLSQLPAHVAQKLRSVYQI</sequence>
<keyword evidence="8" id="KW-1185">Reference proteome</keyword>
<dbReference type="AlphaFoldDB" id="A0A318Z3G4"/>
<feature type="compositionally biased region" description="Acidic residues" evidence="6">
    <location>
        <begin position="301"/>
        <end position="311"/>
    </location>
</feature>
<keyword evidence="5" id="KW-0653">Protein transport</keyword>
<evidence type="ECO:0000256" key="3">
    <source>
        <dbReference type="ARBA" id="ARBA00022490"/>
    </source>
</evidence>
<evidence type="ECO:0000256" key="5">
    <source>
        <dbReference type="ARBA" id="ARBA00022927"/>
    </source>
</evidence>
<keyword evidence="4" id="KW-0677">Repeat</keyword>
<organism evidence="7 8">
    <name type="scientific">Aspergillus neoniger (strain CBS 115656)</name>
    <dbReference type="NCBI Taxonomy" id="1448310"/>
    <lineage>
        <taxon>Eukaryota</taxon>
        <taxon>Fungi</taxon>
        <taxon>Dikarya</taxon>
        <taxon>Ascomycota</taxon>
        <taxon>Pezizomycotina</taxon>
        <taxon>Eurotiomycetes</taxon>
        <taxon>Eurotiomycetidae</taxon>
        <taxon>Eurotiales</taxon>
        <taxon>Aspergillaceae</taxon>
        <taxon>Aspergillus</taxon>
        <taxon>Aspergillus subgen. Circumdati</taxon>
    </lineage>
</organism>
<evidence type="ECO:0000313" key="7">
    <source>
        <dbReference type="EMBL" id="PYH39463.1"/>
    </source>
</evidence>
<dbReference type="GeneID" id="37121947"/>
<dbReference type="InterPro" id="IPR016024">
    <property type="entry name" value="ARM-type_fold"/>
</dbReference>
<dbReference type="PANTHER" id="PTHR10527">
    <property type="entry name" value="IMPORTIN BETA"/>
    <property type="match status" value="1"/>
</dbReference>
<dbReference type="InterPro" id="IPR011989">
    <property type="entry name" value="ARM-like"/>
</dbReference>
<dbReference type="EMBL" id="KZ821445">
    <property type="protein sequence ID" value="PYH39463.1"/>
    <property type="molecule type" value="Genomic_DNA"/>
</dbReference>
<gene>
    <name evidence="7" type="ORF">BO87DRAFT_31</name>
</gene>
<dbReference type="InterPro" id="IPR000357">
    <property type="entry name" value="HEAT"/>
</dbReference>
<dbReference type="OrthoDB" id="951172at2759"/>
<keyword evidence="3" id="KW-0963">Cytoplasm</keyword>
<dbReference type="GO" id="GO:0005634">
    <property type="term" value="C:nucleus"/>
    <property type="evidence" value="ECO:0007669"/>
    <property type="project" value="UniProtKB-SubCell"/>
</dbReference>